<dbReference type="InterPro" id="IPR050865">
    <property type="entry name" value="BEACH_Domain"/>
</dbReference>
<dbReference type="Pfam" id="PF02138">
    <property type="entry name" value="Beach"/>
    <property type="match status" value="2"/>
</dbReference>
<dbReference type="RefSeq" id="XP_068350797.1">
    <property type="nucleotide sequence ID" value="XM_068510638.1"/>
</dbReference>
<evidence type="ECO:0000259" key="1">
    <source>
        <dbReference type="PROSITE" id="PS50197"/>
    </source>
</evidence>
<dbReference type="InterPro" id="IPR036372">
    <property type="entry name" value="BEACH_dom_sf"/>
</dbReference>
<evidence type="ECO:0000313" key="2">
    <source>
        <dbReference type="EMBL" id="OHS97660.1"/>
    </source>
</evidence>
<dbReference type="VEuPathDB" id="TrichDB:TRFO_36112"/>
<dbReference type="OrthoDB" id="10682901at2759"/>
<accession>A0A1J4JK75</accession>
<evidence type="ECO:0000313" key="3">
    <source>
        <dbReference type="Proteomes" id="UP000179807"/>
    </source>
</evidence>
<organism evidence="2 3">
    <name type="scientific">Tritrichomonas foetus</name>
    <dbReference type="NCBI Taxonomy" id="1144522"/>
    <lineage>
        <taxon>Eukaryota</taxon>
        <taxon>Metamonada</taxon>
        <taxon>Parabasalia</taxon>
        <taxon>Tritrichomonadida</taxon>
        <taxon>Tritrichomonadidae</taxon>
        <taxon>Tritrichomonas</taxon>
    </lineage>
</organism>
<dbReference type="SUPFAM" id="SSF50978">
    <property type="entry name" value="WD40 repeat-like"/>
    <property type="match status" value="1"/>
</dbReference>
<dbReference type="Gene3D" id="1.10.1540.10">
    <property type="entry name" value="BEACH domain"/>
    <property type="match status" value="2"/>
</dbReference>
<reference evidence="2" key="1">
    <citation type="submission" date="2016-10" db="EMBL/GenBank/DDBJ databases">
        <authorList>
            <person name="Benchimol M."/>
            <person name="Almeida L.G."/>
            <person name="Vasconcelos A.T."/>
            <person name="Perreira-Neves A."/>
            <person name="Rosa I.A."/>
            <person name="Tasca T."/>
            <person name="Bogo M.R."/>
            <person name="de Souza W."/>
        </authorList>
    </citation>
    <scope>NUCLEOTIDE SEQUENCE [LARGE SCALE GENOMIC DNA]</scope>
    <source>
        <strain evidence="2">K</strain>
    </source>
</reference>
<gene>
    <name evidence="2" type="ORF">TRFO_36112</name>
</gene>
<name>A0A1J4JK75_9EUKA</name>
<dbReference type="GeneID" id="94845342"/>
<dbReference type="Proteomes" id="UP000179807">
    <property type="component" value="Unassembled WGS sequence"/>
</dbReference>
<feature type="domain" description="BEACH" evidence="1">
    <location>
        <begin position="1915"/>
        <end position="1973"/>
    </location>
</feature>
<dbReference type="InterPro" id="IPR036322">
    <property type="entry name" value="WD40_repeat_dom_sf"/>
</dbReference>
<dbReference type="PROSITE" id="PS50197">
    <property type="entry name" value="BEACH"/>
    <property type="match status" value="1"/>
</dbReference>
<protein>
    <recommendedName>
        <fullName evidence="1">BEACH domain-containing protein</fullName>
    </recommendedName>
</protein>
<dbReference type="PANTHER" id="PTHR13743:SF161">
    <property type="entry name" value="BEIGE_BEACH DOMAIN CONTAINING PROTEIN"/>
    <property type="match status" value="1"/>
</dbReference>
<dbReference type="EMBL" id="MLAK01001103">
    <property type="protein sequence ID" value="OHS97660.1"/>
    <property type="molecule type" value="Genomic_DNA"/>
</dbReference>
<proteinExistence type="predicted"/>
<sequence length="2370" mass="276796">MSKFSFLDFHSESHPLITIFTMRNSIFSGLKETDSEMNLIVLSFIPQLDKNTISSMSTSLKSSTNLAELFKKYKLPSRFDPNMINHFYAAISLHKSKSHKSKQYNDTNSKDRNIAWEPIIISVVFAAIVLFIDKDFRSQNEFNDFFHFFSILINKKNKINNLINYGFKMIVEAMSASNNFEWNDKLFSSIFQFILLNKSLDEKMYKTLLEIFRIAFEKGSQEIISQLMKLISQIIIEKRKCIIWNEISYLVILFTPQINLLGKDVLLLISLISNYSNSSSISDIFILLPSILLNTLDFDEDDHLSFPNKLPIPDIAIQDLPYTFSRSNLFENGFKGPDLNPFDLSIDSRSVLNEKTINGVDIISECLTESSYFCREQFFHSYGKMFHILKETNRYIQTCTVFVLLMEKMINYLPIEIFLSILNDTILFAPEHNIYSKHGLDRMINYLRNRVFILVGDSSPSSLSLFFEKADGYPFLFTEHLMRILARPWLIESISNNKNALLIIQTTLKLRFIETNQLNFSNSSENYDIKRARNDNFLFVFQYCKDPQLFQYDNFSRGFFWFIFEDNLTEYIIFFLQVTITNLSTNYEISSLVNIIDRIYHQIVLFYKDKNFQRLSILLTAALSESLVQNIHILPYFEKILPLILETLEIFPCKESLDSCFRIIESWNQMDKDKMFDSNHFRILSTVIKIIEPNNLSTSTYRHLFNLLSLSSNTTDFSHFHIKKPSALSLLLSVFSQYEKSIEFIQYLSSLCDYSEFNIRACHDGDIDLILLDFINSKKETTEIKYRGVSFILHFTYEEIKDLILPFLLRIFVYKSNNGICEKLASIIGQKIDRISILVCSCLSDVISKIQSLPKPKFSIGTFSPNVSFRNVPSKMFSTTFVIKYDINFDAVTILISNTSLHIFSVVDKENDIKLRILTDHMSLYLYTSYKNTEKLVLLIRVLPSSGWNHYSIKFEPFINGYHVQTFMNGSHVNSVDAITSHFKSNKVYVSIGGFSKLSSNDWLNVELGVVSHFSISSQNSNLPDENANISMKSQVLIERCRTDNLTHFNRFHIFTEEDEIKTIIEGNIENSHNLMFYLVKGDFVNNLCNYLFTQFTDNYQKDYIKLIFDVLVQIMPLNKKVQHLKNIEDISHYLSSNIHILDSDLFFCVYRIFEKITTKNGDQFSIKWFELLILDFWLWSRTKPSEFKRILNFFVRQIVFSQAFYFCRSSYFAMLLNQYYLMFCMKDDCITHEYQIDDFTIFDHKEYSIIDIEECRVLFEMLLTRVATLKMEKNGADTLFSHLFSSESSKTISTMLHLLVEVSPEVLRSSENFKRNLDFLHKFIKGNINNLNYDPNSDQNIDIVVQTILIIHQLAGEDIHHQLLTISFELNCDMYKLFVILSTFVQKYPNLYILLSILALQLHEIKKNQKSIIDEIRKLLCSILLLICENYEIKSLFQYCQFWYLWPCLLVFNGNDRQKQKICHFLSKMLLEAPNKISDIDHIVDIFDLITSVCGCCTAMNDSNDISFLLLKELCEENLYNELSIQKHSILRCFYSIFMHFTNQPNRNSFVTSQIIKSLMYQIDSNNYSKDHTDDDQIGAQKELMVNSFKSPKEFEYFISDKFTEFQMKYQIRLDKEGNWVDKAKAQFIVNTFKNINQPDPKLETIFYIVLYFLDKDSYSFEKKIQIQTSFEMIFAPLMLAYDKQFKSNIYSFAADLKELMDKSSHLVTGNRQALCNLVDIDSRKLLSEEIIRATLQCDIQVIPPPKLKRSLISAPDFCPHSMKYSQIFKKVNLYVNLLKFNSKNLINNNLIANSNDSNAYINYYNEAFNGRRSPNKSYPILELKCVRVKYDSTKVFIFRLFNDCFCLSESKHIQLDDILMIFNRKRNNNDTAIEIFTVDGRSFFLDFIVIDHSVLIRSFLDVKMPNLKFIPKTFSTDQAILYELTNKWEQGFISNFDYLMYLNSFAGRTFNEKSSYPIFPSILADYQNCSIVRDINQHFKFNSANFRSKNLRESIIGPSLIPPEYFYFCRMIGKNDILPCWANSSIDFIYKHRVLLESKALNESLAKWIDNIFGTKIKSQYGHTQLFFTKHPIRKNRLIHHIDNQQNFAMKNIEIKKSVTKTCGPLKFNIVFLLKDGSLISTQITTSEFVNPIVSIEESKKLIGNVSISSIDENLSIFERDKRKVHFNRHEYYLTADTDFYFAFTSGATYCPDDTTIANVKFGYDPDIIWRTSAKICTIDVSWRFKIVAFATVDGFVRIGSVRNGNEINKIYILDEVKSIKITKNFGFVVFAYDQKVTVLSIDGDFIKEVKIKDRIMKLFPIDRRGIDMIAFMNDKCEIKLFEAFYPDKIVNLCLCECEVMCLEYDAATDAFIVARKNGKVSLVSYPN</sequence>
<dbReference type="SUPFAM" id="SSF50729">
    <property type="entry name" value="PH domain-like"/>
    <property type="match status" value="1"/>
</dbReference>
<comment type="caution">
    <text evidence="2">The sequence shown here is derived from an EMBL/GenBank/DDBJ whole genome shotgun (WGS) entry which is preliminary data.</text>
</comment>
<dbReference type="SUPFAM" id="SSF81837">
    <property type="entry name" value="BEACH domain"/>
    <property type="match status" value="1"/>
</dbReference>
<dbReference type="SMART" id="SM01026">
    <property type="entry name" value="Beach"/>
    <property type="match status" value="1"/>
</dbReference>
<keyword evidence="3" id="KW-1185">Reference proteome</keyword>
<dbReference type="InterPro" id="IPR000409">
    <property type="entry name" value="BEACH_dom"/>
</dbReference>
<dbReference type="PANTHER" id="PTHR13743">
    <property type="entry name" value="BEIGE/BEACH-RELATED"/>
    <property type="match status" value="1"/>
</dbReference>